<sequence length="206" mass="23492">MSNIVDSAKTLGDRIWFSREAWVRAESRLLSNQGHAQRLLVVYSVYSLCFAIALLKYKVVSDDFQNIFSVVLAVMLMALSLQLNTRNFRDRAQQFKSGYLKLMDIESRIMQVTLQRTPQAMLDDYNELFASYKQLLNDVENHTTGDALLARYRAGGTDRAGAGLTMLERAHVLMLQAWRALWLVLFYLGPVLALAVCYVGIRNNLF</sequence>
<name>A0A7W2EM24_9BURK</name>
<dbReference type="EMBL" id="JACEZS010000028">
    <property type="protein sequence ID" value="MBA5608291.1"/>
    <property type="molecule type" value="Genomic_DNA"/>
</dbReference>
<dbReference type="Pfam" id="PF18160">
    <property type="entry name" value="SLATT_5"/>
    <property type="match status" value="1"/>
</dbReference>
<keyword evidence="1" id="KW-0812">Transmembrane</keyword>
<feature type="transmembrane region" description="Helical" evidence="1">
    <location>
        <begin position="180"/>
        <end position="201"/>
    </location>
</feature>
<evidence type="ECO:0000259" key="2">
    <source>
        <dbReference type="Pfam" id="PF18160"/>
    </source>
</evidence>
<feature type="transmembrane region" description="Helical" evidence="1">
    <location>
        <begin position="67"/>
        <end position="85"/>
    </location>
</feature>
<evidence type="ECO:0000313" key="3">
    <source>
        <dbReference type="EMBL" id="MBA5608291.1"/>
    </source>
</evidence>
<proteinExistence type="predicted"/>
<organism evidence="3 4">
    <name type="scientific">Rugamonas fusca</name>
    <dbReference type="NCBI Taxonomy" id="2758568"/>
    <lineage>
        <taxon>Bacteria</taxon>
        <taxon>Pseudomonadati</taxon>
        <taxon>Pseudomonadota</taxon>
        <taxon>Betaproteobacteria</taxon>
        <taxon>Burkholderiales</taxon>
        <taxon>Oxalobacteraceae</taxon>
        <taxon>Telluria group</taxon>
        <taxon>Rugamonas</taxon>
    </lineage>
</organism>
<dbReference type="NCBIfam" id="NF033631">
    <property type="entry name" value="SLATT_5"/>
    <property type="match status" value="1"/>
</dbReference>
<dbReference type="Proteomes" id="UP000566711">
    <property type="component" value="Unassembled WGS sequence"/>
</dbReference>
<accession>A0A7W2EM24</accession>
<dbReference type="AlphaFoldDB" id="A0A7W2EM24"/>
<reference evidence="3 4" key="1">
    <citation type="submission" date="2020-07" db="EMBL/GenBank/DDBJ databases">
        <title>Novel species isolated from subtropical streams in China.</title>
        <authorList>
            <person name="Lu H."/>
        </authorList>
    </citation>
    <scope>NUCLEOTIDE SEQUENCE [LARGE SCALE GENOMIC DNA]</scope>
    <source>
        <strain evidence="3 4">FT3S</strain>
    </source>
</reference>
<evidence type="ECO:0000256" key="1">
    <source>
        <dbReference type="SAM" id="Phobius"/>
    </source>
</evidence>
<dbReference type="InterPro" id="IPR041115">
    <property type="entry name" value="SLATT_5"/>
</dbReference>
<evidence type="ECO:0000313" key="4">
    <source>
        <dbReference type="Proteomes" id="UP000566711"/>
    </source>
</evidence>
<protein>
    <submittedName>
        <fullName evidence="3">SLATT domain-containing protein</fullName>
    </submittedName>
</protein>
<dbReference type="RefSeq" id="WP_182220464.1">
    <property type="nucleotide sequence ID" value="NZ_JACEZS010000028.1"/>
</dbReference>
<keyword evidence="1" id="KW-1133">Transmembrane helix</keyword>
<keyword evidence="4" id="KW-1185">Reference proteome</keyword>
<comment type="caution">
    <text evidence="3">The sequence shown here is derived from an EMBL/GenBank/DDBJ whole genome shotgun (WGS) entry which is preliminary data.</text>
</comment>
<feature type="domain" description="SMODS and SLOG-associating 2TM effector" evidence="2">
    <location>
        <begin position="7"/>
        <end position="195"/>
    </location>
</feature>
<gene>
    <name evidence="3" type="ORF">H3H36_23355</name>
</gene>
<keyword evidence="1" id="KW-0472">Membrane</keyword>
<feature type="transmembrane region" description="Helical" evidence="1">
    <location>
        <begin position="38"/>
        <end position="55"/>
    </location>
</feature>